<reference evidence="1 2" key="1">
    <citation type="submission" date="2019-08" db="EMBL/GenBank/DDBJ databases">
        <title>Paraburkholderia sp. DCY113.</title>
        <authorList>
            <person name="Kang J."/>
        </authorList>
    </citation>
    <scope>NUCLEOTIDE SEQUENCE [LARGE SCALE GENOMIC DNA]</scope>
    <source>
        <strain evidence="1 2">DCY113</strain>
    </source>
</reference>
<sequence>MTDIALARKDACLAVVHAVLTDLIDDSNLIDAALRVADYLVDDLEGKITETDAVLLAVTALSKVNRAIREWYDVDGNSMDAMRVADFVIDEEMNGYDRATNPRETTSSAERIQAREAAVIRPMGSPVRPVHH</sequence>
<comment type="caution">
    <text evidence="1">The sequence shown here is derived from an EMBL/GenBank/DDBJ whole genome shotgun (WGS) entry which is preliminary data.</text>
</comment>
<evidence type="ECO:0000313" key="2">
    <source>
        <dbReference type="Proteomes" id="UP000325273"/>
    </source>
</evidence>
<gene>
    <name evidence="1" type="ORF">FVF58_00480</name>
</gene>
<evidence type="ECO:0000313" key="1">
    <source>
        <dbReference type="EMBL" id="KAA1015865.1"/>
    </source>
</evidence>
<protein>
    <submittedName>
        <fullName evidence="1">Uncharacterized protein</fullName>
    </submittedName>
</protein>
<dbReference type="EMBL" id="VTUZ01000001">
    <property type="protein sequence ID" value="KAA1015865.1"/>
    <property type="molecule type" value="Genomic_DNA"/>
</dbReference>
<organism evidence="1 2">
    <name type="scientific">Paraburkholderia panacisoli</name>
    <dbReference type="NCBI Taxonomy" id="2603818"/>
    <lineage>
        <taxon>Bacteria</taxon>
        <taxon>Pseudomonadati</taxon>
        <taxon>Pseudomonadota</taxon>
        <taxon>Betaproteobacteria</taxon>
        <taxon>Burkholderiales</taxon>
        <taxon>Burkholderiaceae</taxon>
        <taxon>Paraburkholderia</taxon>
    </lineage>
</organism>
<name>A0A5B0HKY0_9BURK</name>
<dbReference type="Proteomes" id="UP000325273">
    <property type="component" value="Unassembled WGS sequence"/>
</dbReference>
<accession>A0A5B0HKY0</accession>
<proteinExistence type="predicted"/>
<dbReference type="RefSeq" id="WP_149667993.1">
    <property type="nucleotide sequence ID" value="NZ_VTUZ01000001.1"/>
</dbReference>
<dbReference type="AlphaFoldDB" id="A0A5B0HKY0"/>
<keyword evidence="2" id="KW-1185">Reference proteome</keyword>